<evidence type="ECO:0000313" key="8">
    <source>
        <dbReference type="EMBL" id="KAK9074238.1"/>
    </source>
</evidence>
<evidence type="ECO:0000259" key="6">
    <source>
        <dbReference type="PROSITE" id="PS50016"/>
    </source>
</evidence>
<dbReference type="PROSITE" id="PS50016">
    <property type="entry name" value="ZF_PHD_2"/>
    <property type="match status" value="1"/>
</dbReference>
<evidence type="ECO:0000259" key="7">
    <source>
        <dbReference type="PROSITE" id="PS51038"/>
    </source>
</evidence>
<feature type="domain" description="BAH" evidence="7">
    <location>
        <begin position="696"/>
        <end position="823"/>
    </location>
</feature>
<dbReference type="InterPro" id="IPR013083">
    <property type="entry name" value="Znf_RING/FYVE/PHD"/>
</dbReference>
<dbReference type="SUPFAM" id="SSF57903">
    <property type="entry name" value="FYVE/PHD zinc finger"/>
    <property type="match status" value="1"/>
</dbReference>
<keyword evidence="2 4" id="KW-0863">Zinc-finger</keyword>
<evidence type="ECO:0008006" key="10">
    <source>
        <dbReference type="Google" id="ProtNLM"/>
    </source>
</evidence>
<dbReference type="GO" id="GO:0008270">
    <property type="term" value="F:zinc ion binding"/>
    <property type="evidence" value="ECO:0007669"/>
    <property type="project" value="UniProtKB-KW"/>
</dbReference>
<dbReference type="Pfam" id="PF25073">
    <property type="entry name" value="DUF7797"/>
    <property type="match status" value="1"/>
</dbReference>
<dbReference type="SMART" id="SM00249">
    <property type="entry name" value="PHD"/>
    <property type="match status" value="1"/>
</dbReference>
<dbReference type="PROSITE" id="PS01359">
    <property type="entry name" value="ZF_PHD_1"/>
    <property type="match status" value="1"/>
</dbReference>
<dbReference type="Proteomes" id="UP001408789">
    <property type="component" value="Unassembled WGS sequence"/>
</dbReference>
<dbReference type="PANTHER" id="PTHR47527">
    <property type="entry name" value="RING/FYVE/PHD ZINC FINGER SUPERFAMILY PROTEIN"/>
    <property type="match status" value="1"/>
</dbReference>
<dbReference type="Gene3D" id="3.30.40.10">
    <property type="entry name" value="Zinc/RING finger domain, C3HC4 (zinc finger)"/>
    <property type="match status" value="1"/>
</dbReference>
<dbReference type="PROSITE" id="PS51038">
    <property type="entry name" value="BAH"/>
    <property type="match status" value="1"/>
</dbReference>
<evidence type="ECO:0000256" key="4">
    <source>
        <dbReference type="PROSITE-ProRule" id="PRU00146"/>
    </source>
</evidence>
<dbReference type="InterPro" id="IPR056699">
    <property type="entry name" value="DUF7797"/>
</dbReference>
<feature type="compositionally biased region" description="Polar residues" evidence="5">
    <location>
        <begin position="538"/>
        <end position="565"/>
    </location>
</feature>
<gene>
    <name evidence="8" type="ORF">SSX86_006835</name>
</gene>
<dbReference type="EMBL" id="JBCNJP010000008">
    <property type="protein sequence ID" value="KAK9074238.1"/>
    <property type="molecule type" value="Genomic_DNA"/>
</dbReference>
<feature type="region of interest" description="Disordered" evidence="5">
    <location>
        <begin position="600"/>
        <end position="638"/>
    </location>
</feature>
<feature type="domain" description="PHD-type" evidence="6">
    <location>
        <begin position="444"/>
        <end position="498"/>
    </location>
</feature>
<feature type="region of interest" description="Disordered" evidence="5">
    <location>
        <begin position="516"/>
        <end position="575"/>
    </location>
</feature>
<dbReference type="AlphaFoldDB" id="A0AAP0DJQ0"/>
<dbReference type="Pfam" id="PF01426">
    <property type="entry name" value="BAH"/>
    <property type="match status" value="1"/>
</dbReference>
<dbReference type="GO" id="GO:0003682">
    <property type="term" value="F:chromatin binding"/>
    <property type="evidence" value="ECO:0007669"/>
    <property type="project" value="InterPro"/>
</dbReference>
<dbReference type="SMART" id="SM00439">
    <property type="entry name" value="BAH"/>
    <property type="match status" value="1"/>
</dbReference>
<evidence type="ECO:0000256" key="3">
    <source>
        <dbReference type="ARBA" id="ARBA00022833"/>
    </source>
</evidence>
<evidence type="ECO:0000256" key="1">
    <source>
        <dbReference type="ARBA" id="ARBA00022723"/>
    </source>
</evidence>
<organism evidence="8 9">
    <name type="scientific">Deinandra increscens subsp. villosa</name>
    <dbReference type="NCBI Taxonomy" id="3103831"/>
    <lineage>
        <taxon>Eukaryota</taxon>
        <taxon>Viridiplantae</taxon>
        <taxon>Streptophyta</taxon>
        <taxon>Embryophyta</taxon>
        <taxon>Tracheophyta</taxon>
        <taxon>Spermatophyta</taxon>
        <taxon>Magnoliopsida</taxon>
        <taxon>eudicotyledons</taxon>
        <taxon>Gunneridae</taxon>
        <taxon>Pentapetalae</taxon>
        <taxon>asterids</taxon>
        <taxon>campanulids</taxon>
        <taxon>Asterales</taxon>
        <taxon>Asteraceae</taxon>
        <taxon>Asteroideae</taxon>
        <taxon>Heliantheae alliance</taxon>
        <taxon>Madieae</taxon>
        <taxon>Madiinae</taxon>
        <taxon>Deinandra</taxon>
    </lineage>
</organism>
<dbReference type="InterPro" id="IPR011011">
    <property type="entry name" value="Znf_FYVE_PHD"/>
</dbReference>
<dbReference type="PANTHER" id="PTHR47527:SF3">
    <property type="entry name" value="RING_FYVE_PHD ZINC FINGER SUPERFAMILY PROTEIN"/>
    <property type="match status" value="1"/>
</dbReference>
<dbReference type="Gene3D" id="2.30.30.490">
    <property type="match status" value="1"/>
</dbReference>
<dbReference type="InterPro" id="IPR001025">
    <property type="entry name" value="BAH_dom"/>
</dbReference>
<feature type="compositionally biased region" description="Polar residues" evidence="5">
    <location>
        <begin position="365"/>
        <end position="386"/>
    </location>
</feature>
<dbReference type="InterPro" id="IPR043151">
    <property type="entry name" value="BAH_sf"/>
</dbReference>
<sequence length="824" mass="90895">MSIAKSDSGRKDFYLVGTSIKSPSWLRGLLEPSSGKAHNCECESRVRTVGHSAVPSSTFICPKRIFKFNYPLKGFPPVSPLNFINEREPHQFWSPIDSMMDEIHETETDMDMDAVEVRSGSAGEKRALEEGDVTDLVRKKARVGGEVRLGGCLKEVAEMVLVLATMGKMRGGRRPTAVEVKLMAEARGKLAEVCGEFAPKAVFPTDAFGTVIEDLGLNRLRETKLGILPQRMSIAQKLQLTKQKMEKSEVFPLHSATYVPKVSGPHETPHTVQTVASGKADHTPISSRSFQNNSFVVHASQPSNSRTLPYQLPTSEVRPVGSNVLISSNLGRGSTVSPIEQAGRQHIRSDGRLNANSVGDHKASHTPTWSIQSQSASSNKAGLNNGSSHLTNINHHMQHHMNFAQPPAANTHNEIAKIVQKVLQPHTPDRQTWNPPSRDYMNKALTCLTCKSMINEVDTVLVCDACERGYHLRCLQCNPKSIFGDDCREWHCAKCLAISNGKPLPLKYGRVMRNVNTPKKSASPTGSQPSLEKKVQSSDENFNQRLMSANGDSVSQTSTDMQVSGTHECGPEKLSSEKCQSNLQALGNREDADACSKPLTQNGIKLESNPKGESGENEGVVERGNIVKTSENGITDRENAEAVERGNIVKTSESCTTVRENEGPLPSIMHDVEWVGGVTNEINGKMYYGSCCISGTTYKLQDYALFSSTGINLMPNKLQGMWEDNMTNKKWVTVTRCFFPDDLPEGVGRPCAPESNEVYESNHETTLAAGLIHGPCKVLPPRKFSEERDTQTHSQAKTSDKPEQFYLCKWFYDEKKRLFRDVSC</sequence>
<proteinExistence type="predicted"/>
<name>A0AAP0DJQ0_9ASTR</name>
<accession>A0AAP0DJQ0</accession>
<keyword evidence="1" id="KW-0479">Metal-binding</keyword>
<reference evidence="8 9" key="1">
    <citation type="submission" date="2024-04" db="EMBL/GenBank/DDBJ databases">
        <title>The reference genome of an endangered Asteraceae, Deinandra increscens subsp. villosa, native to the Central Coast of California.</title>
        <authorList>
            <person name="Guilliams M."/>
            <person name="Hasenstab-Lehman K."/>
            <person name="Meyer R."/>
            <person name="Mcevoy S."/>
        </authorList>
    </citation>
    <scope>NUCLEOTIDE SEQUENCE [LARGE SCALE GENOMIC DNA]</scope>
    <source>
        <tissue evidence="8">Leaf</tissue>
    </source>
</reference>
<evidence type="ECO:0000313" key="9">
    <source>
        <dbReference type="Proteomes" id="UP001408789"/>
    </source>
</evidence>
<protein>
    <recommendedName>
        <fullName evidence="10">PHD finger protein</fullName>
    </recommendedName>
</protein>
<keyword evidence="3" id="KW-0862">Zinc</keyword>
<keyword evidence="9" id="KW-1185">Reference proteome</keyword>
<dbReference type="InterPro" id="IPR019786">
    <property type="entry name" value="Zinc_finger_PHD-type_CS"/>
</dbReference>
<dbReference type="InterPro" id="IPR019787">
    <property type="entry name" value="Znf_PHD-finger"/>
</dbReference>
<feature type="region of interest" description="Disordered" evidence="5">
    <location>
        <begin position="358"/>
        <end position="386"/>
    </location>
</feature>
<feature type="compositionally biased region" description="Polar residues" evidence="5">
    <location>
        <begin position="516"/>
        <end position="530"/>
    </location>
</feature>
<comment type="caution">
    <text evidence="8">The sequence shown here is derived from an EMBL/GenBank/DDBJ whole genome shotgun (WGS) entry which is preliminary data.</text>
</comment>
<evidence type="ECO:0000256" key="2">
    <source>
        <dbReference type="ARBA" id="ARBA00022771"/>
    </source>
</evidence>
<dbReference type="InterPro" id="IPR001965">
    <property type="entry name" value="Znf_PHD"/>
</dbReference>
<evidence type="ECO:0000256" key="5">
    <source>
        <dbReference type="SAM" id="MobiDB-lite"/>
    </source>
</evidence>